<proteinExistence type="inferred from homology"/>
<evidence type="ECO:0000256" key="4">
    <source>
        <dbReference type="ARBA" id="ARBA00022801"/>
    </source>
</evidence>
<dbReference type="PROSITE" id="PS50853">
    <property type="entry name" value="FN3"/>
    <property type="match status" value="2"/>
</dbReference>
<dbReference type="SUPFAM" id="SSF49265">
    <property type="entry name" value="Fibronectin type III"/>
    <property type="match status" value="1"/>
</dbReference>
<name>A0A1B8U0X6_9FLAO</name>
<organism evidence="8 9">
    <name type="scientific">Polaribacter vadi</name>
    <dbReference type="NCBI Taxonomy" id="1774273"/>
    <lineage>
        <taxon>Bacteria</taxon>
        <taxon>Pseudomonadati</taxon>
        <taxon>Bacteroidota</taxon>
        <taxon>Flavobacteriia</taxon>
        <taxon>Flavobacteriales</taxon>
        <taxon>Flavobacteriaceae</taxon>
    </lineage>
</organism>
<keyword evidence="4" id="KW-0378">Hydrolase</keyword>
<dbReference type="Pfam" id="PF18962">
    <property type="entry name" value="Por_Secre_tail"/>
    <property type="match status" value="1"/>
</dbReference>
<dbReference type="InterPro" id="IPR036116">
    <property type="entry name" value="FN3_sf"/>
</dbReference>
<comment type="similarity">
    <text evidence="1">Belongs to the EndA/NucM nuclease family.</text>
</comment>
<dbReference type="InterPro" id="IPR026444">
    <property type="entry name" value="Secre_tail"/>
</dbReference>
<dbReference type="AlphaFoldDB" id="A0A1B8U0X6"/>
<dbReference type="RefSeq" id="WP_065318302.1">
    <property type="nucleotide sequence ID" value="NZ_CP017477.1"/>
</dbReference>
<dbReference type="GO" id="GO:0016787">
    <property type="term" value="F:hydrolase activity"/>
    <property type="evidence" value="ECO:0007669"/>
    <property type="project" value="UniProtKB-KW"/>
</dbReference>
<dbReference type="NCBIfam" id="TIGR04183">
    <property type="entry name" value="Por_Secre_tail"/>
    <property type="match status" value="1"/>
</dbReference>
<dbReference type="Gene3D" id="2.60.40.10">
    <property type="entry name" value="Immunoglobulins"/>
    <property type="match status" value="2"/>
</dbReference>
<feature type="domain" description="Fibronectin type-III" evidence="6">
    <location>
        <begin position="269"/>
        <end position="354"/>
    </location>
</feature>
<evidence type="ECO:0000313" key="9">
    <source>
        <dbReference type="Proteomes" id="UP000092584"/>
    </source>
</evidence>
<dbReference type="STRING" id="1774273.LPB03_01160"/>
<dbReference type="InterPro" id="IPR003961">
    <property type="entry name" value="FN3_dom"/>
</dbReference>
<evidence type="ECO:0000256" key="2">
    <source>
        <dbReference type="ARBA" id="ARBA00022722"/>
    </source>
</evidence>
<dbReference type="InterPro" id="IPR044925">
    <property type="entry name" value="His-Me_finger_sf"/>
</dbReference>
<dbReference type="KEGG" id="pob:LPB03_01160"/>
<protein>
    <recommendedName>
        <fullName evidence="10">Endonuclease I</fullName>
    </recommendedName>
</protein>
<feature type="chain" id="PRO_5008615872" description="Endonuclease I" evidence="5">
    <location>
        <begin position="19"/>
        <end position="686"/>
    </location>
</feature>
<keyword evidence="9" id="KW-1185">Reference proteome</keyword>
<keyword evidence="3 5" id="KW-0732">Signal</keyword>
<dbReference type="InterPro" id="IPR001322">
    <property type="entry name" value="Lamin_tail_dom"/>
</dbReference>
<dbReference type="Pfam" id="PF00041">
    <property type="entry name" value="fn3"/>
    <property type="match status" value="2"/>
</dbReference>
<evidence type="ECO:0000259" key="6">
    <source>
        <dbReference type="PROSITE" id="PS50853"/>
    </source>
</evidence>
<dbReference type="InterPro" id="IPR007346">
    <property type="entry name" value="Endonuclease-I"/>
</dbReference>
<gene>
    <name evidence="8" type="ORF">LPB3_03950</name>
</gene>
<evidence type="ECO:0000256" key="5">
    <source>
        <dbReference type="SAM" id="SignalP"/>
    </source>
</evidence>
<keyword evidence="2" id="KW-0540">Nuclease</keyword>
<dbReference type="SUPFAM" id="SSF54060">
    <property type="entry name" value="His-Me finger endonucleases"/>
    <property type="match status" value="1"/>
</dbReference>
<dbReference type="InterPro" id="IPR013783">
    <property type="entry name" value="Ig-like_fold"/>
</dbReference>
<evidence type="ECO:0000313" key="8">
    <source>
        <dbReference type="EMBL" id="OBY65525.1"/>
    </source>
</evidence>
<feature type="signal peptide" evidence="5">
    <location>
        <begin position="1"/>
        <end position="18"/>
    </location>
</feature>
<evidence type="ECO:0000256" key="3">
    <source>
        <dbReference type="ARBA" id="ARBA00022729"/>
    </source>
</evidence>
<dbReference type="OrthoDB" id="5485925at2"/>
<evidence type="ECO:0000259" key="7">
    <source>
        <dbReference type="PROSITE" id="PS51841"/>
    </source>
</evidence>
<dbReference type="PANTHER" id="PTHR33607">
    <property type="entry name" value="ENDONUCLEASE-1"/>
    <property type="match status" value="1"/>
</dbReference>
<evidence type="ECO:0000256" key="1">
    <source>
        <dbReference type="ARBA" id="ARBA00006429"/>
    </source>
</evidence>
<dbReference type="CDD" id="cd00063">
    <property type="entry name" value="FN3"/>
    <property type="match status" value="2"/>
</dbReference>
<feature type="domain" description="Fibronectin type-III" evidence="6">
    <location>
        <begin position="360"/>
        <end position="445"/>
    </location>
</feature>
<reference evidence="9" key="1">
    <citation type="submission" date="2016-02" db="EMBL/GenBank/DDBJ databases">
        <authorList>
            <person name="Shin S.-K."/>
            <person name="Yi H."/>
            <person name="Kim E."/>
        </authorList>
    </citation>
    <scope>NUCLEOTIDE SEQUENCE [LARGE SCALE GENOMIC DNA]</scope>
    <source>
        <strain evidence="9">LPB0003</strain>
    </source>
</reference>
<sequence>MKKNLLFLLLFLTAIISAQEQYYNGLDWTKSGLELKEELATKTITAHTNILSYGWDAIKATDVNPENSGEVLLIYGYSQSGTTARTRGINDNSGDQGDWNREHTYAKSLGNPNLGTSGPGADTHHLRASDVSYNSQRGSLKFADGSGNSGSVSGGWFPGDEWKGDIARMMMYMYIRYGDQCKPTGVGIGNNANAGDAMIDLFLEWNVEDPVSDFERQRNEYHDSNATYAQGNRNPFIDNAYLATRIWGGENAIDSWGIFITSDDQAPTVPTNVALSNITTSSIDVSWTASADNIAVTKYEVYVDGTLNGEVSNTNYTITGLTPNTTYTVTVLAKDIASNKSAQSTAVNGTTLADLEAPSVPTNVTITNEAGTSFKVNWSASTDDTAVAGYDVFLDGTYNGTTTETNYSFSNLTASTTYSVTVLAKDTTDNKSAQSTAVNATTTDGSAITNEIFFSEYLEGSSNNKAIEIANFTGQIVSLKEYSVKLGSNGQDFGTQTLTFTNESIADGDVFVIGNSQLEVCASEVDISSNVTYFNGNDVLGLFKNGILIDIIGEENSSTTFGENVTLKRKPSIISPNPVYNPNEWVETSTDDCLDLGKHTISTANVNSSEFENFKMYPNPLNGNKLYFNVSDNVNIEIYSVLGKLIQFSKITESKKDMDVSNLATGIYLVKISNGNQFVTKKLMKN</sequence>
<comment type="caution">
    <text evidence="8">The sequence shown here is derived from an EMBL/GenBank/DDBJ whole genome shotgun (WGS) entry which is preliminary data.</text>
</comment>
<dbReference type="Pfam" id="PF04231">
    <property type="entry name" value="Endonuclease_1"/>
    <property type="match status" value="1"/>
</dbReference>
<dbReference type="Proteomes" id="UP000092584">
    <property type="component" value="Unassembled WGS sequence"/>
</dbReference>
<accession>A0A1B8U0X6</accession>
<dbReference type="SMART" id="SM00060">
    <property type="entry name" value="FN3"/>
    <property type="match status" value="2"/>
</dbReference>
<evidence type="ECO:0008006" key="10">
    <source>
        <dbReference type="Google" id="ProtNLM"/>
    </source>
</evidence>
<dbReference type="PROSITE" id="PS51841">
    <property type="entry name" value="LTD"/>
    <property type="match status" value="1"/>
</dbReference>
<dbReference type="GO" id="GO:0004518">
    <property type="term" value="F:nuclease activity"/>
    <property type="evidence" value="ECO:0007669"/>
    <property type="project" value="UniProtKB-KW"/>
</dbReference>
<dbReference type="EMBL" id="LSFM01000018">
    <property type="protein sequence ID" value="OBY65525.1"/>
    <property type="molecule type" value="Genomic_DNA"/>
</dbReference>
<feature type="domain" description="LTD" evidence="7">
    <location>
        <begin position="439"/>
        <end position="603"/>
    </location>
</feature>
<dbReference type="Pfam" id="PF00932">
    <property type="entry name" value="LTD"/>
    <property type="match status" value="1"/>
</dbReference>
<dbReference type="PANTHER" id="PTHR33607:SF2">
    <property type="entry name" value="ENDONUCLEASE-1"/>
    <property type="match status" value="1"/>
</dbReference>